<feature type="transmembrane region" description="Helical" evidence="1">
    <location>
        <begin position="12"/>
        <end position="32"/>
    </location>
</feature>
<dbReference type="RefSeq" id="WP_106113628.1">
    <property type="nucleotide sequence ID" value="NZ_PVSR01000012.1"/>
</dbReference>
<proteinExistence type="predicted"/>
<sequence length="139" mass="14352">MDQSPESENSGGAHPVLVPLLALLGVLAHGSWMLESFEGWKYGIGPLELLGGVSNLLVVAGLGVGTLGMLLRRRSGRWITAGAAVGAIVVITVVVVFLLVELTRTGDGSTAGFLEVVLSFLLVALLGPILTLVLTLTPP</sequence>
<dbReference type="Proteomes" id="UP000239352">
    <property type="component" value="Unassembled WGS sequence"/>
</dbReference>
<reference evidence="2 3" key="1">
    <citation type="submission" date="2018-03" db="EMBL/GenBank/DDBJ databases">
        <title>Actinopolyspora mortivallis from Sahara, screening for active biomolecules.</title>
        <authorList>
            <person name="Selama O."/>
            <person name="Wellington E.M.H."/>
            <person name="Hacene H."/>
        </authorList>
    </citation>
    <scope>NUCLEOTIDE SEQUENCE [LARGE SCALE GENOMIC DNA]</scope>
    <source>
        <strain evidence="2 3">M5A</strain>
    </source>
</reference>
<protein>
    <submittedName>
        <fullName evidence="2">Uncharacterized protein</fullName>
    </submittedName>
</protein>
<feature type="transmembrane region" description="Helical" evidence="1">
    <location>
        <begin position="78"/>
        <end position="100"/>
    </location>
</feature>
<dbReference type="EMBL" id="PVSR01000012">
    <property type="protein sequence ID" value="PRW63601.1"/>
    <property type="molecule type" value="Genomic_DNA"/>
</dbReference>
<dbReference type="AlphaFoldDB" id="A0A2T0GWW7"/>
<evidence type="ECO:0000313" key="2">
    <source>
        <dbReference type="EMBL" id="PRW63601.1"/>
    </source>
</evidence>
<feature type="transmembrane region" description="Helical" evidence="1">
    <location>
        <begin position="52"/>
        <end position="71"/>
    </location>
</feature>
<evidence type="ECO:0000313" key="3">
    <source>
        <dbReference type="Proteomes" id="UP000239352"/>
    </source>
</evidence>
<accession>A0A2T0GWW7</accession>
<name>A0A2T0GWW7_ACTMO</name>
<keyword evidence="1" id="KW-0812">Transmembrane</keyword>
<keyword evidence="1" id="KW-0472">Membrane</keyword>
<keyword evidence="3" id="KW-1185">Reference proteome</keyword>
<organism evidence="2 3">
    <name type="scientific">Actinopolyspora mortivallis</name>
    <dbReference type="NCBI Taxonomy" id="33906"/>
    <lineage>
        <taxon>Bacteria</taxon>
        <taxon>Bacillati</taxon>
        <taxon>Actinomycetota</taxon>
        <taxon>Actinomycetes</taxon>
        <taxon>Actinopolysporales</taxon>
        <taxon>Actinopolysporaceae</taxon>
        <taxon>Actinopolyspora</taxon>
    </lineage>
</organism>
<comment type="caution">
    <text evidence="2">The sequence shown here is derived from an EMBL/GenBank/DDBJ whole genome shotgun (WGS) entry which is preliminary data.</text>
</comment>
<dbReference type="InParanoid" id="A0A2T0GWW7"/>
<keyword evidence="1" id="KW-1133">Transmembrane helix</keyword>
<evidence type="ECO:0000256" key="1">
    <source>
        <dbReference type="SAM" id="Phobius"/>
    </source>
</evidence>
<gene>
    <name evidence="2" type="ORF">CEP50_09795</name>
</gene>
<feature type="transmembrane region" description="Helical" evidence="1">
    <location>
        <begin position="112"/>
        <end position="136"/>
    </location>
</feature>